<gene>
    <name evidence="2" type="ORF">H9712_00645</name>
</gene>
<organism evidence="2 3">
    <name type="scientific">Candidatus Flavonifractor intestinigallinarum</name>
    <dbReference type="NCBI Taxonomy" id="2838586"/>
    <lineage>
        <taxon>Bacteria</taxon>
        <taxon>Bacillati</taxon>
        <taxon>Bacillota</taxon>
        <taxon>Clostridia</taxon>
        <taxon>Eubacteriales</taxon>
        <taxon>Oscillospiraceae</taxon>
        <taxon>Flavonifractor</taxon>
    </lineage>
</organism>
<dbReference type="Pfam" id="PF06686">
    <property type="entry name" value="SpoIIIAC"/>
    <property type="match status" value="2"/>
</dbReference>
<protein>
    <submittedName>
        <fullName evidence="2">Stage III sporulation AC/AD family protein</fullName>
    </submittedName>
</protein>
<evidence type="ECO:0000313" key="3">
    <source>
        <dbReference type="Proteomes" id="UP000823921"/>
    </source>
</evidence>
<sequence length="128" mass="12496">METMLKVGAVAVLGALCAVVVKGTARQLALVLSIAAAAVVLGLALGAVEDVVAMAEELRDMAGLSPAVVAPVLKAVGIAILTQIAAQVCKDAGEGGIAAVTETAGSALALCAALPLLRAVLDTVAQLL</sequence>
<name>A0A9D2S9F3_9FIRM</name>
<feature type="transmembrane region" description="Helical" evidence="1">
    <location>
        <begin position="33"/>
        <end position="52"/>
    </location>
</feature>
<dbReference type="Proteomes" id="UP000823921">
    <property type="component" value="Unassembled WGS sequence"/>
</dbReference>
<dbReference type="AlphaFoldDB" id="A0A9D2S9F3"/>
<keyword evidence="1" id="KW-1133">Transmembrane helix</keyword>
<proteinExistence type="predicted"/>
<evidence type="ECO:0000313" key="2">
    <source>
        <dbReference type="EMBL" id="HJB79473.1"/>
    </source>
</evidence>
<evidence type="ECO:0000256" key="1">
    <source>
        <dbReference type="SAM" id="Phobius"/>
    </source>
</evidence>
<reference evidence="2" key="2">
    <citation type="submission" date="2021-04" db="EMBL/GenBank/DDBJ databases">
        <authorList>
            <person name="Gilroy R."/>
        </authorList>
    </citation>
    <scope>NUCLEOTIDE SEQUENCE</scope>
    <source>
        <strain evidence="2">CHK192-8294</strain>
    </source>
</reference>
<dbReference type="InterPro" id="IPR025664">
    <property type="entry name" value="Spore_III_AC/AD"/>
</dbReference>
<keyword evidence="1" id="KW-0472">Membrane</keyword>
<keyword evidence="1" id="KW-0812">Transmembrane</keyword>
<dbReference type="EMBL" id="DWXO01000006">
    <property type="protein sequence ID" value="HJB79473.1"/>
    <property type="molecule type" value="Genomic_DNA"/>
</dbReference>
<reference evidence="2" key="1">
    <citation type="journal article" date="2021" name="PeerJ">
        <title>Extensive microbial diversity within the chicken gut microbiome revealed by metagenomics and culture.</title>
        <authorList>
            <person name="Gilroy R."/>
            <person name="Ravi A."/>
            <person name="Getino M."/>
            <person name="Pursley I."/>
            <person name="Horton D.L."/>
            <person name="Alikhan N.F."/>
            <person name="Baker D."/>
            <person name="Gharbi K."/>
            <person name="Hall N."/>
            <person name="Watson M."/>
            <person name="Adriaenssens E.M."/>
            <person name="Foster-Nyarko E."/>
            <person name="Jarju S."/>
            <person name="Secka A."/>
            <person name="Antonio M."/>
            <person name="Oren A."/>
            <person name="Chaudhuri R.R."/>
            <person name="La Ragione R."/>
            <person name="Hildebrand F."/>
            <person name="Pallen M.J."/>
        </authorList>
    </citation>
    <scope>NUCLEOTIDE SEQUENCE</scope>
    <source>
        <strain evidence="2">CHK192-8294</strain>
    </source>
</reference>
<comment type="caution">
    <text evidence="2">The sequence shown here is derived from an EMBL/GenBank/DDBJ whole genome shotgun (WGS) entry which is preliminary data.</text>
</comment>
<accession>A0A9D2S9F3</accession>